<dbReference type="AlphaFoldDB" id="A0A9W6UHU4"/>
<gene>
    <name evidence="2" type="ORF">Nans01_35970</name>
</gene>
<dbReference type="Pfam" id="PF26343">
    <property type="entry name" value="VapC50_C"/>
    <property type="match status" value="1"/>
</dbReference>
<dbReference type="Proteomes" id="UP001165092">
    <property type="component" value="Unassembled WGS sequence"/>
</dbReference>
<sequence>MLCCALACRAQVVVTSNLRDFPRSALADWDVHARSPDDFIVDQIHLDRKVVWSCVRQIAGSWRNPPGTVDDVLSRLERSGLLRAVAELQSGE</sequence>
<protein>
    <recommendedName>
        <fullName evidence="1">VapC50 C-terminal domain-containing protein</fullName>
    </recommendedName>
</protein>
<name>A0A9W6UHU4_9ACTN</name>
<dbReference type="EMBL" id="BSQG01000006">
    <property type="protein sequence ID" value="GLU49246.1"/>
    <property type="molecule type" value="Genomic_DNA"/>
</dbReference>
<feature type="domain" description="VapC50 C-terminal" evidence="1">
    <location>
        <begin position="36"/>
        <end position="89"/>
    </location>
</feature>
<evidence type="ECO:0000259" key="1">
    <source>
        <dbReference type="Pfam" id="PF26343"/>
    </source>
</evidence>
<evidence type="ECO:0000313" key="2">
    <source>
        <dbReference type="EMBL" id="GLU49246.1"/>
    </source>
</evidence>
<comment type="caution">
    <text evidence="2">The sequence shown here is derived from an EMBL/GenBank/DDBJ whole genome shotgun (WGS) entry which is preliminary data.</text>
</comment>
<accession>A0A9W6UHU4</accession>
<organism evidence="2 3">
    <name type="scientific">Nocardiopsis ansamitocini</name>
    <dbReference type="NCBI Taxonomy" id="1670832"/>
    <lineage>
        <taxon>Bacteria</taxon>
        <taxon>Bacillati</taxon>
        <taxon>Actinomycetota</taxon>
        <taxon>Actinomycetes</taxon>
        <taxon>Streptosporangiales</taxon>
        <taxon>Nocardiopsidaceae</taxon>
        <taxon>Nocardiopsis</taxon>
    </lineage>
</organism>
<proteinExistence type="predicted"/>
<evidence type="ECO:0000313" key="3">
    <source>
        <dbReference type="Proteomes" id="UP001165092"/>
    </source>
</evidence>
<keyword evidence="3" id="KW-1185">Reference proteome</keyword>
<reference evidence="2" key="1">
    <citation type="submission" date="2023-02" db="EMBL/GenBank/DDBJ databases">
        <title>Nocardiopsis ansamitocini NBRC 112285.</title>
        <authorList>
            <person name="Ichikawa N."/>
            <person name="Sato H."/>
            <person name="Tonouchi N."/>
        </authorList>
    </citation>
    <scope>NUCLEOTIDE SEQUENCE</scope>
    <source>
        <strain evidence="2">NBRC 112285</strain>
    </source>
</reference>
<dbReference type="InterPro" id="IPR058652">
    <property type="entry name" value="VapC50_C"/>
</dbReference>